<dbReference type="Gene3D" id="3.30.70.100">
    <property type="match status" value="1"/>
</dbReference>
<dbReference type="InterPro" id="IPR011008">
    <property type="entry name" value="Dimeric_a/b-barrel"/>
</dbReference>
<dbReference type="STRING" id="439228.SAMN06295920_11083"/>
<name>A0A1T5FNE7_9SPHN</name>
<dbReference type="AlphaFoldDB" id="A0A1T5FNE7"/>
<dbReference type="RefSeq" id="WP_079649887.1">
    <property type="nucleotide sequence ID" value="NZ_FUYM01000010.1"/>
</dbReference>
<protein>
    <submittedName>
        <fullName evidence="2">Quinol monooxygenase YgiN</fullName>
    </submittedName>
</protein>
<keyword evidence="3" id="KW-1185">Reference proteome</keyword>
<keyword evidence="2" id="KW-0560">Oxidoreductase</keyword>
<dbReference type="Proteomes" id="UP000189818">
    <property type="component" value="Unassembled WGS sequence"/>
</dbReference>
<dbReference type="OrthoDB" id="287932at2"/>
<gene>
    <name evidence="2" type="ORF">SAMN06295920_11083</name>
</gene>
<dbReference type="GO" id="GO:0004497">
    <property type="term" value="F:monooxygenase activity"/>
    <property type="evidence" value="ECO:0007669"/>
    <property type="project" value="UniProtKB-KW"/>
</dbReference>
<evidence type="ECO:0000313" key="2">
    <source>
        <dbReference type="EMBL" id="SKB97709.1"/>
    </source>
</evidence>
<sequence length="96" mass="11167">MMGVIARVRIHRDRQADWERIFAERRERVLATEKGTLAYDLLRSQDDPLVYMAVERFTDRDAYLAHRAGSVGHEEMLSCIDGDPDITYLDPVPNCW</sequence>
<evidence type="ECO:0000313" key="3">
    <source>
        <dbReference type="Proteomes" id="UP000189818"/>
    </source>
</evidence>
<accession>A0A1T5FNE7</accession>
<evidence type="ECO:0000259" key="1">
    <source>
        <dbReference type="PROSITE" id="PS51725"/>
    </source>
</evidence>
<proteinExistence type="predicted"/>
<feature type="domain" description="ABM" evidence="1">
    <location>
        <begin position="2"/>
        <end position="96"/>
    </location>
</feature>
<dbReference type="InterPro" id="IPR007138">
    <property type="entry name" value="ABM_dom"/>
</dbReference>
<dbReference type="Pfam" id="PF03992">
    <property type="entry name" value="ABM"/>
    <property type="match status" value="1"/>
</dbReference>
<dbReference type="SUPFAM" id="SSF54909">
    <property type="entry name" value="Dimeric alpha+beta barrel"/>
    <property type="match status" value="1"/>
</dbReference>
<organism evidence="2 3">
    <name type="scientific">Rhizorhabdus histidinilytica</name>
    <dbReference type="NCBI Taxonomy" id="439228"/>
    <lineage>
        <taxon>Bacteria</taxon>
        <taxon>Pseudomonadati</taxon>
        <taxon>Pseudomonadota</taxon>
        <taxon>Alphaproteobacteria</taxon>
        <taxon>Sphingomonadales</taxon>
        <taxon>Sphingomonadaceae</taxon>
        <taxon>Rhizorhabdus</taxon>
    </lineage>
</organism>
<dbReference type="PROSITE" id="PS51725">
    <property type="entry name" value="ABM"/>
    <property type="match status" value="1"/>
</dbReference>
<reference evidence="3" key="1">
    <citation type="submission" date="2017-02" db="EMBL/GenBank/DDBJ databases">
        <authorList>
            <person name="Varghese N."/>
            <person name="Submissions S."/>
        </authorList>
    </citation>
    <scope>NUCLEOTIDE SEQUENCE [LARGE SCALE GENOMIC DNA]</scope>
    <source>
        <strain evidence="3">UM2</strain>
    </source>
</reference>
<dbReference type="EMBL" id="FUYM01000010">
    <property type="protein sequence ID" value="SKB97709.1"/>
    <property type="molecule type" value="Genomic_DNA"/>
</dbReference>
<keyword evidence="2" id="KW-0503">Monooxygenase</keyword>